<dbReference type="GeneID" id="84591593"/>
<dbReference type="FunFam" id="3.40.50.300:FF:000692">
    <property type="entry name" value="Guanine nucleotide-binding protein subunit alpha"/>
    <property type="match status" value="1"/>
</dbReference>
<reference evidence="6" key="1">
    <citation type="submission" date="2025-02" db="EMBL/GenBank/DDBJ databases">
        <authorList>
            <consortium name="NCBI Genome Project"/>
        </authorList>
    </citation>
    <scope>NUCLEOTIDE SEQUENCE</scope>
</reference>
<evidence type="ECO:0000256" key="2">
    <source>
        <dbReference type="ARBA" id="ARBA00022741"/>
    </source>
</evidence>
<dbReference type="PROSITE" id="PS51882">
    <property type="entry name" value="G_ALPHA"/>
    <property type="match status" value="1"/>
</dbReference>
<evidence type="ECO:0000256" key="4">
    <source>
        <dbReference type="ARBA" id="ARBA00023224"/>
    </source>
</evidence>
<evidence type="ECO:0000256" key="5">
    <source>
        <dbReference type="PIRSR" id="PIRSR601019-1"/>
    </source>
</evidence>
<keyword evidence="4" id="KW-0807">Transducer</keyword>
<keyword evidence="2 5" id="KW-0547">Nucleotide-binding</keyword>
<proteinExistence type="predicted"/>
<dbReference type="SUPFAM" id="SSF52540">
    <property type="entry name" value="P-loop containing nucleoside triphosphate hydrolases"/>
    <property type="match status" value="1"/>
</dbReference>
<sequence>MCKTTLTQCTGSNESGRLTTIAQMRLIYSDVIGNDERLQTRTVMLRSLTTAWQYLPESSARDNVVFDTEPAKIYSPFNASPDTATIRVFKRLLHLILKFLTKTNFFSDFCNSPDRLAMPKWLSTNQDLLHAKLTRAMPTELSEYFFTIGPITWTVIQLSGQHSERRKWIHSLEQVHYGISVVALSNSHKYLIENQDTNSAHEDMLLFDSTINNPWFSQKPIILFITNKIDIFEKKLPISPLSSMHFTEYDSLDTDLTAATSFFDQRYRRFDRTLGRRIDTEYTYATDTMSMRATLEFAHDIMFQKELSD</sequence>
<name>A0AAJ8BWN0_ASPNG</name>
<feature type="binding site" evidence="5">
    <location>
        <begin position="14"/>
        <end position="19"/>
    </location>
    <ligand>
        <name>GTP</name>
        <dbReference type="ChEBI" id="CHEBI:37565"/>
    </ligand>
</feature>
<keyword evidence="1" id="KW-0479">Metal-binding</keyword>
<dbReference type="Gene3D" id="3.40.50.300">
    <property type="entry name" value="P-loop containing nucleotide triphosphate hydrolases"/>
    <property type="match status" value="1"/>
</dbReference>
<evidence type="ECO:0000256" key="1">
    <source>
        <dbReference type="ARBA" id="ARBA00022723"/>
    </source>
</evidence>
<feature type="binding site" evidence="5">
    <location>
        <begin position="227"/>
        <end position="230"/>
    </location>
    <ligand>
        <name>GTP</name>
        <dbReference type="ChEBI" id="CHEBI:37565"/>
    </ligand>
</feature>
<dbReference type="PANTHER" id="PTHR10218:SF242">
    <property type="entry name" value="GUANINE NUCLEOTIDE-BINDING PROTEIN ALPHA-1 SUBUNIT"/>
    <property type="match status" value="1"/>
</dbReference>
<organism evidence="6">
    <name type="scientific">Aspergillus niger</name>
    <dbReference type="NCBI Taxonomy" id="5061"/>
    <lineage>
        <taxon>Eukaryota</taxon>
        <taxon>Fungi</taxon>
        <taxon>Dikarya</taxon>
        <taxon>Ascomycota</taxon>
        <taxon>Pezizomycotina</taxon>
        <taxon>Eurotiomycetes</taxon>
        <taxon>Eurotiomycetidae</taxon>
        <taxon>Eurotiales</taxon>
        <taxon>Aspergillaceae</taxon>
        <taxon>Aspergillus</taxon>
        <taxon>Aspergillus subgen. Circumdati</taxon>
    </lineage>
</organism>
<feature type="binding site" evidence="5">
    <location>
        <position position="285"/>
    </location>
    <ligand>
        <name>GTP</name>
        <dbReference type="ChEBI" id="CHEBI:37565"/>
    </ligand>
</feature>
<evidence type="ECO:0000313" key="6">
    <source>
        <dbReference type="RefSeq" id="XP_059603896.1"/>
    </source>
</evidence>
<dbReference type="Gene3D" id="1.10.400.10">
    <property type="entry name" value="GI Alpha 1, domain 2-like"/>
    <property type="match status" value="1"/>
</dbReference>
<accession>A0AAJ8BWN0</accession>
<dbReference type="InterPro" id="IPR011025">
    <property type="entry name" value="GproteinA_insert"/>
</dbReference>
<dbReference type="InterPro" id="IPR001019">
    <property type="entry name" value="Gprotein_alpha_su"/>
</dbReference>
<dbReference type="GO" id="GO:0007165">
    <property type="term" value="P:signal transduction"/>
    <property type="evidence" value="ECO:0007669"/>
    <property type="project" value="UniProtKB-KW"/>
</dbReference>
<dbReference type="RefSeq" id="XP_059603896.1">
    <property type="nucleotide sequence ID" value="XM_059748864.1"/>
</dbReference>
<reference evidence="6" key="2">
    <citation type="submission" date="2025-08" db="UniProtKB">
        <authorList>
            <consortium name="RefSeq"/>
        </authorList>
    </citation>
    <scope>IDENTIFICATION</scope>
</reference>
<dbReference type="GO" id="GO:0046872">
    <property type="term" value="F:metal ion binding"/>
    <property type="evidence" value="ECO:0007669"/>
    <property type="project" value="UniProtKB-KW"/>
</dbReference>
<dbReference type="KEGG" id="ang:An08g02100"/>
<dbReference type="PANTHER" id="PTHR10218">
    <property type="entry name" value="GTP-BINDING PROTEIN ALPHA SUBUNIT"/>
    <property type="match status" value="1"/>
</dbReference>
<keyword evidence="3 5" id="KW-0342">GTP-binding</keyword>
<gene>
    <name evidence="6" type="ORF">An08g02100</name>
</gene>
<evidence type="ECO:0000256" key="3">
    <source>
        <dbReference type="ARBA" id="ARBA00023134"/>
    </source>
</evidence>
<dbReference type="InterPro" id="IPR027417">
    <property type="entry name" value="P-loop_NTPase"/>
</dbReference>
<dbReference type="AlphaFoldDB" id="A0AAJ8BWN0"/>
<dbReference type="SMART" id="SM00275">
    <property type="entry name" value="G_alpha"/>
    <property type="match status" value="1"/>
</dbReference>
<dbReference type="PRINTS" id="PR00318">
    <property type="entry name" value="GPROTEINA"/>
</dbReference>
<protein>
    <submittedName>
        <fullName evidence="6">Uncharacterized protein</fullName>
    </submittedName>
</protein>
<dbReference type="GO" id="GO:0005525">
    <property type="term" value="F:GTP binding"/>
    <property type="evidence" value="ECO:0007669"/>
    <property type="project" value="UniProtKB-KW"/>
</dbReference>
<dbReference type="Pfam" id="PF00503">
    <property type="entry name" value="G-alpha"/>
    <property type="match status" value="1"/>
</dbReference>